<proteinExistence type="predicted"/>
<dbReference type="PANTHER" id="PTHR47964:SF1">
    <property type="entry name" value="ATP-DEPENDENT DNA HELICASE HOMOLOG RECG, CHLOROPLASTIC"/>
    <property type="match status" value="1"/>
</dbReference>
<keyword evidence="5" id="KW-1185">Reference proteome</keyword>
<dbReference type="InterPro" id="IPR012340">
    <property type="entry name" value="NA-bd_OB-fold"/>
</dbReference>
<dbReference type="GO" id="GO:0003678">
    <property type="term" value="F:DNA helicase activity"/>
    <property type="evidence" value="ECO:0007669"/>
    <property type="project" value="TreeGrafter"/>
</dbReference>
<dbReference type="EMBL" id="ANPE02000248">
    <property type="protein sequence ID" value="EMY32633.1"/>
    <property type="molecule type" value="Genomic_DNA"/>
</dbReference>
<keyword evidence="1" id="KW-0378">Hydrolase</keyword>
<reference evidence="4 5" key="1">
    <citation type="journal article" date="2013" name="Genome Announc.">
        <title>Draft Genome Sequence of Arthrobacter crystallopoietes Strain BAB-32, Revealing Genes for Bioremediation.</title>
        <authorList>
            <person name="Joshi M.N."/>
            <person name="Pandit A.S."/>
            <person name="Sharma A."/>
            <person name="Pandya R.V."/>
            <person name="Desai S.M."/>
            <person name="Saxena A.K."/>
            <person name="Bagatharia S.B."/>
        </authorList>
    </citation>
    <scope>NUCLEOTIDE SEQUENCE [LARGE SCALE GENOMIC DNA]</scope>
    <source>
        <strain evidence="4 5">BAB-32</strain>
    </source>
</reference>
<comment type="caution">
    <text evidence="4">The sequence shown here is derived from an EMBL/GenBank/DDBJ whole genome shotgun (WGS) entry which is preliminary data.</text>
</comment>
<organism evidence="4 5">
    <name type="scientific">Arthrobacter crystallopoietes BAB-32</name>
    <dbReference type="NCBI Taxonomy" id="1246476"/>
    <lineage>
        <taxon>Bacteria</taxon>
        <taxon>Bacillati</taxon>
        <taxon>Actinomycetota</taxon>
        <taxon>Actinomycetes</taxon>
        <taxon>Micrococcales</taxon>
        <taxon>Micrococcaceae</taxon>
        <taxon>Crystallibacter</taxon>
    </lineage>
</organism>
<feature type="domain" description="RecG wedge" evidence="3">
    <location>
        <begin position="15"/>
        <end position="177"/>
    </location>
</feature>
<dbReference type="InterPro" id="IPR033454">
    <property type="entry name" value="RecG_wedge"/>
</dbReference>
<dbReference type="GO" id="GO:0006281">
    <property type="term" value="P:DNA repair"/>
    <property type="evidence" value="ECO:0007669"/>
    <property type="project" value="InterPro"/>
</dbReference>
<feature type="non-terminal residue" evidence="4">
    <location>
        <position position="244"/>
    </location>
</feature>
<evidence type="ECO:0000313" key="4">
    <source>
        <dbReference type="EMBL" id="EMY32633.1"/>
    </source>
</evidence>
<dbReference type="AlphaFoldDB" id="N1V308"/>
<dbReference type="Gene3D" id="2.40.50.140">
    <property type="entry name" value="Nucleic acid-binding proteins"/>
    <property type="match status" value="1"/>
</dbReference>
<evidence type="ECO:0000259" key="3">
    <source>
        <dbReference type="Pfam" id="PF17191"/>
    </source>
</evidence>
<gene>
    <name evidence="4" type="ORF">D477_019196</name>
</gene>
<dbReference type="Proteomes" id="UP000010729">
    <property type="component" value="Unassembled WGS sequence"/>
</dbReference>
<evidence type="ECO:0000313" key="5">
    <source>
        <dbReference type="Proteomes" id="UP000010729"/>
    </source>
</evidence>
<keyword evidence="2 4" id="KW-0547">Nucleotide-binding</keyword>
<dbReference type="Pfam" id="PF17191">
    <property type="entry name" value="RecG_wedge"/>
    <property type="match status" value="1"/>
</dbReference>
<evidence type="ECO:0000256" key="1">
    <source>
        <dbReference type="ARBA" id="ARBA00022801"/>
    </source>
</evidence>
<dbReference type="InterPro" id="IPR047112">
    <property type="entry name" value="RecG/Mfd"/>
</dbReference>
<keyword evidence="2 4" id="KW-0347">Helicase</keyword>
<sequence>MTDRRPPELALALERRVGKRTANVLEKHLGLRTTEDLLNYFPRRYLERGELTPIAGLPHDEEVTLVARVLSSRSRHMRSRKGKITEVVVTDGLGGRLSSVALTFFNSWKAEKDLTPGTLAMFAGKVTKYRDDLTLTNPDYELLGDESEFDAEAARRPVPVYPATAKVPSWRIRAAVEVLLDSVDFSQVPDPVPADIAIRDRLYSLQDAYRQIHRPDELATALKAQDRFRYQEALILQTALARRR</sequence>
<dbReference type="GO" id="GO:0016787">
    <property type="term" value="F:hydrolase activity"/>
    <property type="evidence" value="ECO:0007669"/>
    <property type="project" value="UniProtKB-KW"/>
</dbReference>
<evidence type="ECO:0000256" key="2">
    <source>
        <dbReference type="ARBA" id="ARBA00022806"/>
    </source>
</evidence>
<accession>N1V308</accession>
<keyword evidence="2 4" id="KW-0067">ATP-binding</keyword>
<dbReference type="CDD" id="cd04488">
    <property type="entry name" value="RecG_wedge_OBF"/>
    <property type="match status" value="1"/>
</dbReference>
<name>N1V308_9MICC</name>
<dbReference type="SUPFAM" id="SSF50249">
    <property type="entry name" value="Nucleic acid-binding proteins"/>
    <property type="match status" value="1"/>
</dbReference>
<protein>
    <submittedName>
        <fullName evidence="4">ATP-dependent DNA helicase</fullName>
    </submittedName>
</protein>
<dbReference type="PANTHER" id="PTHR47964">
    <property type="entry name" value="ATP-DEPENDENT DNA HELICASE HOMOLOG RECG, CHLOROPLASTIC"/>
    <property type="match status" value="1"/>
</dbReference>